<dbReference type="Gene3D" id="3.60.21.10">
    <property type="match status" value="1"/>
</dbReference>
<evidence type="ECO:0000256" key="2">
    <source>
        <dbReference type="ARBA" id="ARBA00004141"/>
    </source>
</evidence>
<keyword evidence="7 11" id="KW-1133">Transmembrane helix</keyword>
<evidence type="ECO:0000256" key="5">
    <source>
        <dbReference type="ARBA" id="ARBA00022723"/>
    </source>
</evidence>
<comment type="cofactor">
    <cofactor evidence="1">
        <name>Mn(2+)</name>
        <dbReference type="ChEBI" id="CHEBI:29035"/>
    </cofactor>
</comment>
<keyword evidence="4 11" id="KW-0812">Transmembrane</keyword>
<evidence type="ECO:0000256" key="8">
    <source>
        <dbReference type="ARBA" id="ARBA00023136"/>
    </source>
</evidence>
<evidence type="ECO:0000313" key="13">
    <source>
        <dbReference type="EMBL" id="KFM66495.1"/>
    </source>
</evidence>
<feature type="transmembrane region" description="Helical" evidence="11">
    <location>
        <begin position="21"/>
        <end position="40"/>
    </location>
</feature>
<dbReference type="InterPro" id="IPR029052">
    <property type="entry name" value="Metallo-depent_PP-like"/>
</dbReference>
<dbReference type="OrthoDB" id="9984693at2759"/>
<evidence type="ECO:0000256" key="7">
    <source>
        <dbReference type="ARBA" id="ARBA00022989"/>
    </source>
</evidence>
<dbReference type="SUPFAM" id="SSF56300">
    <property type="entry name" value="Metallo-dependent phosphatases"/>
    <property type="match status" value="1"/>
</dbReference>
<evidence type="ECO:0000256" key="9">
    <source>
        <dbReference type="ARBA" id="ARBA00023211"/>
    </source>
</evidence>
<keyword evidence="5" id="KW-0479">Metal-binding</keyword>
<dbReference type="GO" id="GO:0016020">
    <property type="term" value="C:membrane"/>
    <property type="evidence" value="ECO:0007669"/>
    <property type="project" value="UniProtKB-SubCell"/>
</dbReference>
<protein>
    <recommendedName>
        <fullName evidence="10">Metallophosphoesterase 1 homolog</fullName>
    </recommendedName>
</protein>
<organism evidence="13 14">
    <name type="scientific">Stegodyphus mimosarum</name>
    <name type="common">African social velvet spider</name>
    <dbReference type="NCBI Taxonomy" id="407821"/>
    <lineage>
        <taxon>Eukaryota</taxon>
        <taxon>Metazoa</taxon>
        <taxon>Ecdysozoa</taxon>
        <taxon>Arthropoda</taxon>
        <taxon>Chelicerata</taxon>
        <taxon>Arachnida</taxon>
        <taxon>Araneae</taxon>
        <taxon>Araneomorphae</taxon>
        <taxon>Entelegynae</taxon>
        <taxon>Eresoidea</taxon>
        <taxon>Eresidae</taxon>
        <taxon>Stegodyphus</taxon>
    </lineage>
</organism>
<dbReference type="FunFam" id="3.60.21.10:FF:000081">
    <property type="entry name" value="Metallophosphoesterase 1 homolog"/>
    <property type="match status" value="1"/>
</dbReference>
<keyword evidence="6" id="KW-0378">Hydrolase</keyword>
<feature type="domain" description="Calcineurin-like phosphoesterase" evidence="12">
    <location>
        <begin position="59"/>
        <end position="297"/>
    </location>
</feature>
<dbReference type="PANTHER" id="PTHR13315:SF0">
    <property type="entry name" value="METALLOPHOSPHOESTERASE 1"/>
    <property type="match status" value="1"/>
</dbReference>
<dbReference type="OMA" id="LHCMKYP"/>
<dbReference type="Pfam" id="PF00149">
    <property type="entry name" value="Metallophos"/>
    <property type="match status" value="1"/>
</dbReference>
<dbReference type="InterPro" id="IPR004843">
    <property type="entry name" value="Calcineurin-like_PHP"/>
</dbReference>
<evidence type="ECO:0000259" key="12">
    <source>
        <dbReference type="Pfam" id="PF00149"/>
    </source>
</evidence>
<comment type="subcellular location">
    <subcellularLocation>
        <location evidence="2">Membrane</location>
        <topology evidence="2">Multi-pass membrane protein</topology>
    </subcellularLocation>
</comment>
<proteinExistence type="inferred from homology"/>
<dbReference type="EMBL" id="KK115971">
    <property type="protein sequence ID" value="KFM66495.1"/>
    <property type="molecule type" value="Genomic_DNA"/>
</dbReference>
<evidence type="ECO:0000256" key="3">
    <source>
        <dbReference type="ARBA" id="ARBA00008895"/>
    </source>
</evidence>
<keyword evidence="8 11" id="KW-0472">Membrane</keyword>
<dbReference type="GO" id="GO:0046872">
    <property type="term" value="F:metal ion binding"/>
    <property type="evidence" value="ECO:0007669"/>
    <property type="project" value="UniProtKB-KW"/>
</dbReference>
<evidence type="ECO:0000256" key="10">
    <source>
        <dbReference type="ARBA" id="ARBA00074873"/>
    </source>
</evidence>
<dbReference type="Proteomes" id="UP000054359">
    <property type="component" value="Unassembled WGS sequence"/>
</dbReference>
<evidence type="ECO:0000313" key="14">
    <source>
        <dbReference type="Proteomes" id="UP000054359"/>
    </source>
</evidence>
<accession>A0A087TN06</accession>
<evidence type="ECO:0000256" key="4">
    <source>
        <dbReference type="ARBA" id="ARBA00022692"/>
    </source>
</evidence>
<keyword evidence="9" id="KW-0464">Manganese</keyword>
<dbReference type="STRING" id="407821.A0A087TN06"/>
<comment type="similarity">
    <text evidence="3">Belongs to the metallophosphoesterase superfamily. MPPE1 family.</text>
</comment>
<reference evidence="13 14" key="1">
    <citation type="submission" date="2013-11" db="EMBL/GenBank/DDBJ databases">
        <title>Genome sequencing of Stegodyphus mimosarum.</title>
        <authorList>
            <person name="Bechsgaard J."/>
        </authorList>
    </citation>
    <scope>NUCLEOTIDE SEQUENCE [LARGE SCALE GENOMIC DNA]</scope>
</reference>
<dbReference type="GO" id="GO:0016787">
    <property type="term" value="F:hydrolase activity"/>
    <property type="evidence" value="ECO:0007669"/>
    <property type="project" value="UniProtKB-KW"/>
</dbReference>
<dbReference type="PANTHER" id="PTHR13315">
    <property type="entry name" value="METALLO PHOSPHOESTERASE RELATED"/>
    <property type="match status" value="1"/>
</dbReference>
<evidence type="ECO:0000256" key="1">
    <source>
        <dbReference type="ARBA" id="ARBA00001936"/>
    </source>
</evidence>
<evidence type="ECO:0000256" key="11">
    <source>
        <dbReference type="SAM" id="Phobius"/>
    </source>
</evidence>
<gene>
    <name evidence="13" type="ORF">X975_13426</name>
</gene>
<evidence type="ECO:0000256" key="6">
    <source>
        <dbReference type="ARBA" id="ARBA00022801"/>
    </source>
</evidence>
<feature type="transmembrane region" description="Helical" evidence="11">
    <location>
        <begin position="348"/>
        <end position="365"/>
    </location>
</feature>
<feature type="non-terminal residue" evidence="13">
    <location>
        <position position="374"/>
    </location>
</feature>
<name>A0A087TN06_STEMI</name>
<dbReference type="AlphaFoldDB" id="A0A087TN06"/>
<sequence length="374" mass="44167">MLKQRGMRFIRCINWWHIGKTWLLIGFLLFFCEVLIYYIVLLQCTWPQIETNTRHSTVKTVLLADTHLLGPRFGHWFDKLRREWQMYRTFQTTMTLHNPQVVFILGDIFDEGYHCSEEEFNNYVKRFHSLFSVPENTKLYVVIGNHDIGFHYRVSRQLKERFEKSFNVSAVEMLTINGNIFVLVNSMALQGDNCFLCKPAEEKLKEIHEKLRCAKIHPDEEKCKNYGSLPPYSPPIFLQHFPLYRSSDAHCLEPDAAPPEILNETFRETWECLSKQSTNKILDLLEPRVAFSGHTHHGCFTLHRESIPEWTIPSFSWRNKNNPSFILATFAPDAYMVTKCYMPKESTIVNFYTIGSIAILIWMYFTRYRFFRGA</sequence>
<keyword evidence="14" id="KW-1185">Reference proteome</keyword>
<dbReference type="InterPro" id="IPR033308">
    <property type="entry name" value="PGAP5/Cdc1/Ted1"/>
</dbReference>
<dbReference type="GO" id="GO:0006506">
    <property type="term" value="P:GPI anchor biosynthetic process"/>
    <property type="evidence" value="ECO:0007669"/>
    <property type="project" value="InterPro"/>
</dbReference>